<organism evidence="2">
    <name type="scientific">Cyberlindnera fabianii</name>
    <name type="common">Yeast</name>
    <name type="synonym">Hansenula fabianii</name>
    <dbReference type="NCBI Taxonomy" id="36022"/>
    <lineage>
        <taxon>Eukaryota</taxon>
        <taxon>Fungi</taxon>
        <taxon>Dikarya</taxon>
        <taxon>Ascomycota</taxon>
        <taxon>Saccharomycotina</taxon>
        <taxon>Saccharomycetes</taxon>
        <taxon>Phaffomycetales</taxon>
        <taxon>Phaffomycetaceae</taxon>
        <taxon>Cyberlindnera</taxon>
    </lineage>
</organism>
<keyword evidence="1" id="KW-0175">Coiled coil</keyword>
<accession>A0A061BCY0</accession>
<reference evidence="2" key="1">
    <citation type="journal article" date="2014" name="Genome Announc.">
        <title>Genome sequence of the yeast Cyberlindnera fabianii (Hansenula fabianii).</title>
        <authorList>
            <person name="Freel K.C."/>
            <person name="Sarilar V."/>
            <person name="Neuveglise C."/>
            <person name="Devillers H."/>
            <person name="Friedrich A."/>
            <person name="Schacherer J."/>
        </authorList>
    </citation>
    <scope>NUCLEOTIDE SEQUENCE</scope>
    <source>
        <strain evidence="2">YJS4271</strain>
    </source>
</reference>
<sequence length="87" mass="10047">MSTQPERDLAEYQQLLEYLSTTQQTQVLAPIDGEGREFWVHAQADPTKEIEIEIDGKTRTYNQEEALNVVKKKVKQLEKEVNSVVNK</sequence>
<gene>
    <name evidence="2" type="ORF">CYFA0S_38e00276g</name>
</gene>
<evidence type="ECO:0000313" key="2">
    <source>
        <dbReference type="EMBL" id="CDR47824.1"/>
    </source>
</evidence>
<evidence type="ECO:0000256" key="1">
    <source>
        <dbReference type="SAM" id="Coils"/>
    </source>
</evidence>
<dbReference type="VEuPathDB" id="FungiDB:BON22_4963"/>
<dbReference type="OrthoDB" id="3979599at2759"/>
<feature type="coiled-coil region" evidence="1">
    <location>
        <begin position="60"/>
        <end position="87"/>
    </location>
</feature>
<dbReference type="EMBL" id="LK052923">
    <property type="protein sequence ID" value="CDR47824.1"/>
    <property type="molecule type" value="Genomic_DNA"/>
</dbReference>
<name>A0A061BCY0_CYBFA</name>
<dbReference type="AlphaFoldDB" id="A0A061BCY0"/>
<proteinExistence type="predicted"/>
<protein>
    <submittedName>
        <fullName evidence="2">CYFA0S38e00276g1_1</fullName>
    </submittedName>
</protein>